<evidence type="ECO:0000256" key="4">
    <source>
        <dbReference type="ARBA" id="ARBA00025742"/>
    </source>
</evidence>
<dbReference type="AlphaFoldDB" id="A0A7M3MJR9"/>
<proteinExistence type="inferred from homology"/>
<organism evidence="6 7">
    <name type="scientific">Oceanidesulfovibrio indonesiensis</name>
    <dbReference type="NCBI Taxonomy" id="54767"/>
    <lineage>
        <taxon>Bacteria</taxon>
        <taxon>Pseudomonadati</taxon>
        <taxon>Thermodesulfobacteriota</taxon>
        <taxon>Desulfovibrionia</taxon>
        <taxon>Desulfovibrionales</taxon>
        <taxon>Desulfovibrionaceae</taxon>
        <taxon>Oceanidesulfovibrio</taxon>
    </lineage>
</organism>
<protein>
    <submittedName>
        <fullName evidence="6">Metallophosphoesterase</fullName>
    </submittedName>
</protein>
<dbReference type="SUPFAM" id="SSF56300">
    <property type="entry name" value="Metallo-dependent phosphatases"/>
    <property type="match status" value="1"/>
</dbReference>
<dbReference type="PANTHER" id="PTHR42988:SF2">
    <property type="entry name" value="CYCLIC NUCLEOTIDE PHOSPHODIESTERASE CBUA0032-RELATED"/>
    <property type="match status" value="1"/>
</dbReference>
<feature type="domain" description="Calcineurin-like phosphoesterase" evidence="5">
    <location>
        <begin position="4"/>
        <end position="176"/>
    </location>
</feature>
<keyword evidence="7" id="KW-1185">Reference proteome</keyword>
<comment type="similarity">
    <text evidence="4">Belongs to the cyclic nucleotide phosphodiesterase class-III family.</text>
</comment>
<dbReference type="GO" id="GO:0046872">
    <property type="term" value="F:metal ion binding"/>
    <property type="evidence" value="ECO:0007669"/>
    <property type="project" value="UniProtKB-KW"/>
</dbReference>
<evidence type="ECO:0000313" key="6">
    <source>
        <dbReference type="EMBL" id="TVM19756.1"/>
    </source>
</evidence>
<dbReference type="PANTHER" id="PTHR42988">
    <property type="entry name" value="PHOSPHOHYDROLASE"/>
    <property type="match status" value="1"/>
</dbReference>
<keyword evidence="2" id="KW-0378">Hydrolase</keyword>
<dbReference type="GO" id="GO:0016787">
    <property type="term" value="F:hydrolase activity"/>
    <property type="evidence" value="ECO:0007669"/>
    <property type="project" value="UniProtKB-KW"/>
</dbReference>
<evidence type="ECO:0000313" key="7">
    <source>
        <dbReference type="Proteomes" id="UP000448292"/>
    </source>
</evidence>
<dbReference type="RefSeq" id="WP_144301221.1">
    <property type="nucleotide sequence ID" value="NZ_QMIE01000001.1"/>
</dbReference>
<keyword evidence="3" id="KW-0408">Iron</keyword>
<evidence type="ECO:0000259" key="5">
    <source>
        <dbReference type="Pfam" id="PF00149"/>
    </source>
</evidence>
<dbReference type="Pfam" id="PF00149">
    <property type="entry name" value="Metallophos"/>
    <property type="match status" value="1"/>
</dbReference>
<dbReference type="OrthoDB" id="9811542at2"/>
<dbReference type="InterPro" id="IPR029052">
    <property type="entry name" value="Metallo-depent_PP-like"/>
</dbReference>
<gene>
    <name evidence="6" type="ORF">DPQ33_00525</name>
</gene>
<keyword evidence="1" id="KW-0479">Metal-binding</keyword>
<sequence>MRIIAHISDLHFGAVRGDLVRNLRESLLEHAPHVVAISGDLTQRARSRQFAEATSFLSSLPFPLLTVPGNHDIPLYNIYRRWTKPLAGYRRAVGDAATFYENGEVALVGLDTTKPFGWKEGRFSRRRLGRLATILERVPETDIRIVVAHHPLPSHKLAALTRTHRIDMVLTGHHHVGRHDVLAETLGTRSCLTIHAGTAVSHRLRGQDNSFNILRVERNRVDLELMLWCDGCFEAAEKHRFVRERGSWRKVEDMRA</sequence>
<dbReference type="InterPro" id="IPR004843">
    <property type="entry name" value="Calcineurin-like_PHP"/>
</dbReference>
<dbReference type="Gene3D" id="3.60.21.10">
    <property type="match status" value="1"/>
</dbReference>
<name>A0A7M3MJR9_9BACT</name>
<dbReference type="Proteomes" id="UP000448292">
    <property type="component" value="Unassembled WGS sequence"/>
</dbReference>
<accession>A0A7M3MJR9</accession>
<reference evidence="6 7" key="1">
    <citation type="submission" date="2018-06" db="EMBL/GenBank/DDBJ databases">
        <title>Complete genome of Desulfovibrio indonesiensis P37SLT.</title>
        <authorList>
            <person name="Crispim J.S."/>
            <person name="Vidigal P.M.P."/>
            <person name="Silva L.C.F."/>
            <person name="Laguardia C.N."/>
            <person name="Araujo L.C."/>
            <person name="Dias R.S."/>
            <person name="Sousa M.P."/>
            <person name="Paula S.O."/>
            <person name="Silva C."/>
        </authorList>
    </citation>
    <scope>NUCLEOTIDE SEQUENCE [LARGE SCALE GENOMIC DNA]</scope>
    <source>
        <strain evidence="6 7">P37SLT</strain>
    </source>
</reference>
<evidence type="ECO:0000256" key="3">
    <source>
        <dbReference type="ARBA" id="ARBA00023004"/>
    </source>
</evidence>
<dbReference type="InterPro" id="IPR050884">
    <property type="entry name" value="CNP_phosphodiesterase-III"/>
</dbReference>
<evidence type="ECO:0000256" key="2">
    <source>
        <dbReference type="ARBA" id="ARBA00022801"/>
    </source>
</evidence>
<comment type="caution">
    <text evidence="6">The sequence shown here is derived from an EMBL/GenBank/DDBJ whole genome shotgun (WGS) entry which is preliminary data.</text>
</comment>
<evidence type="ECO:0000256" key="1">
    <source>
        <dbReference type="ARBA" id="ARBA00022723"/>
    </source>
</evidence>
<dbReference type="EMBL" id="QMIE01000001">
    <property type="protein sequence ID" value="TVM19756.1"/>
    <property type="molecule type" value="Genomic_DNA"/>
</dbReference>